<organism evidence="3 4">
    <name type="scientific">Acorus gramineus</name>
    <name type="common">Dwarf sweet flag</name>
    <dbReference type="NCBI Taxonomy" id="55184"/>
    <lineage>
        <taxon>Eukaryota</taxon>
        <taxon>Viridiplantae</taxon>
        <taxon>Streptophyta</taxon>
        <taxon>Embryophyta</taxon>
        <taxon>Tracheophyta</taxon>
        <taxon>Spermatophyta</taxon>
        <taxon>Magnoliopsida</taxon>
        <taxon>Liliopsida</taxon>
        <taxon>Acoraceae</taxon>
        <taxon>Acorus</taxon>
    </lineage>
</organism>
<reference evidence="3" key="2">
    <citation type="submission" date="2023-06" db="EMBL/GenBank/DDBJ databases">
        <authorList>
            <person name="Ma L."/>
            <person name="Liu K.-W."/>
            <person name="Li Z."/>
            <person name="Hsiao Y.-Y."/>
            <person name="Qi Y."/>
            <person name="Fu T."/>
            <person name="Tang G."/>
            <person name="Zhang D."/>
            <person name="Sun W.-H."/>
            <person name="Liu D.-K."/>
            <person name="Li Y."/>
            <person name="Chen G.-Z."/>
            <person name="Liu X.-D."/>
            <person name="Liao X.-Y."/>
            <person name="Jiang Y.-T."/>
            <person name="Yu X."/>
            <person name="Hao Y."/>
            <person name="Huang J."/>
            <person name="Zhao X.-W."/>
            <person name="Ke S."/>
            <person name="Chen Y.-Y."/>
            <person name="Wu W.-L."/>
            <person name="Hsu J.-L."/>
            <person name="Lin Y.-F."/>
            <person name="Huang M.-D."/>
            <person name="Li C.-Y."/>
            <person name="Huang L."/>
            <person name="Wang Z.-W."/>
            <person name="Zhao X."/>
            <person name="Zhong W.-Y."/>
            <person name="Peng D.-H."/>
            <person name="Ahmad S."/>
            <person name="Lan S."/>
            <person name="Zhang J.-S."/>
            <person name="Tsai W.-C."/>
            <person name="Van De Peer Y."/>
            <person name="Liu Z.-J."/>
        </authorList>
    </citation>
    <scope>NUCLEOTIDE SEQUENCE</scope>
    <source>
        <strain evidence="3">SCP</strain>
        <tissue evidence="3">Leaves</tissue>
    </source>
</reference>
<feature type="region of interest" description="Disordered" evidence="1">
    <location>
        <begin position="122"/>
        <end position="151"/>
    </location>
</feature>
<dbReference type="InterPro" id="IPR000270">
    <property type="entry name" value="PB1_dom"/>
</dbReference>
<dbReference type="Pfam" id="PF00564">
    <property type="entry name" value="PB1"/>
    <property type="match status" value="1"/>
</dbReference>
<keyword evidence="4" id="KW-1185">Reference proteome</keyword>
<dbReference type="InterPro" id="IPR053198">
    <property type="entry name" value="Gynoecium_Dev_Regulator"/>
</dbReference>
<proteinExistence type="predicted"/>
<dbReference type="PANTHER" id="PTHR31066">
    <property type="entry name" value="OS05G0427100 PROTEIN-RELATED"/>
    <property type="match status" value="1"/>
</dbReference>
<comment type="caution">
    <text evidence="3">The sequence shown here is derived from an EMBL/GenBank/DDBJ whole genome shotgun (WGS) entry which is preliminary data.</text>
</comment>
<dbReference type="CDD" id="cd06410">
    <property type="entry name" value="PB1_UP2"/>
    <property type="match status" value="1"/>
</dbReference>
<dbReference type="EMBL" id="JAUJYN010000005">
    <property type="protein sequence ID" value="KAK1270058.1"/>
    <property type="molecule type" value="Genomic_DNA"/>
</dbReference>
<evidence type="ECO:0000313" key="3">
    <source>
        <dbReference type="EMBL" id="KAK1270058.1"/>
    </source>
</evidence>
<dbReference type="Proteomes" id="UP001179952">
    <property type="component" value="Unassembled WGS sequence"/>
</dbReference>
<dbReference type="SMART" id="SM00666">
    <property type="entry name" value="PB1"/>
    <property type="match status" value="1"/>
</dbReference>
<protein>
    <recommendedName>
        <fullName evidence="2">PB1 domain-containing protein</fullName>
    </recommendedName>
</protein>
<evidence type="ECO:0000256" key="1">
    <source>
        <dbReference type="SAM" id="MobiDB-lite"/>
    </source>
</evidence>
<dbReference type="PANTHER" id="PTHR31066:SF10">
    <property type="entry name" value="OCTICOSAPEPTIDE_PHOX_BEM1P FAMILY PROTEIN"/>
    <property type="match status" value="1"/>
</dbReference>
<dbReference type="Gene3D" id="3.10.20.90">
    <property type="entry name" value="Phosphatidylinositol 3-kinase Catalytic Subunit, Chain A, domain 1"/>
    <property type="match status" value="1"/>
</dbReference>
<reference evidence="3" key="1">
    <citation type="journal article" date="2023" name="Nat. Commun.">
        <title>Diploid and tetraploid genomes of Acorus and the evolution of monocots.</title>
        <authorList>
            <person name="Ma L."/>
            <person name="Liu K.W."/>
            <person name="Li Z."/>
            <person name="Hsiao Y.Y."/>
            <person name="Qi Y."/>
            <person name="Fu T."/>
            <person name="Tang G.D."/>
            <person name="Zhang D."/>
            <person name="Sun W.H."/>
            <person name="Liu D.K."/>
            <person name="Li Y."/>
            <person name="Chen G.Z."/>
            <person name="Liu X.D."/>
            <person name="Liao X.Y."/>
            <person name="Jiang Y.T."/>
            <person name="Yu X."/>
            <person name="Hao Y."/>
            <person name="Huang J."/>
            <person name="Zhao X.W."/>
            <person name="Ke S."/>
            <person name="Chen Y.Y."/>
            <person name="Wu W.L."/>
            <person name="Hsu J.L."/>
            <person name="Lin Y.F."/>
            <person name="Huang M.D."/>
            <person name="Li C.Y."/>
            <person name="Huang L."/>
            <person name="Wang Z.W."/>
            <person name="Zhao X."/>
            <person name="Zhong W.Y."/>
            <person name="Peng D.H."/>
            <person name="Ahmad S."/>
            <person name="Lan S."/>
            <person name="Zhang J.S."/>
            <person name="Tsai W.C."/>
            <person name="Van de Peer Y."/>
            <person name="Liu Z.J."/>
        </authorList>
    </citation>
    <scope>NUCLEOTIDE SEQUENCE</scope>
    <source>
        <strain evidence="3">SCP</strain>
    </source>
</reference>
<evidence type="ECO:0000259" key="2">
    <source>
        <dbReference type="SMART" id="SM00666"/>
    </source>
</evidence>
<feature type="domain" description="PB1" evidence="2">
    <location>
        <begin position="31"/>
        <end position="121"/>
    </location>
</feature>
<dbReference type="SUPFAM" id="SSF54277">
    <property type="entry name" value="CAD &amp; PB1 domains"/>
    <property type="match status" value="1"/>
</dbReference>
<sequence>MVGSFDEANSKPTSSTIKFLCSYGGKILPRYPDGKLRYVGGDTRVLAVDRSIPFAELSVKLNELCGTSPVSLRCQLPTEDLDDALVSVTTDEDLLNLVEEYDRASRERSDPLKIRAFLFPPRSKTTSSSLSPPPTRETRRASPPLDGGSTVGVHRCVRQMSSSAVHPVRIIARSDKSVMVDPRYHHHQHGCGNSRDMYNLVHNGNHWQ</sequence>
<dbReference type="AlphaFoldDB" id="A0AAV9B055"/>
<name>A0AAV9B055_ACOGR</name>
<gene>
    <name evidence="3" type="ORF">QJS04_geneDACA004325</name>
</gene>
<evidence type="ECO:0000313" key="4">
    <source>
        <dbReference type="Proteomes" id="UP001179952"/>
    </source>
</evidence>
<accession>A0AAV9B055</accession>